<keyword evidence="2" id="KW-1185">Reference proteome</keyword>
<dbReference type="EMBL" id="JAAEDA010000003">
    <property type="protein sequence ID" value="MCJ1976970.1"/>
    <property type="molecule type" value="Genomic_DNA"/>
</dbReference>
<name>A0ABT0AKB8_9LACT</name>
<comment type="caution">
    <text evidence="1">The sequence shown here is derived from an EMBL/GenBank/DDBJ whole genome shotgun (WGS) entry which is preliminary data.</text>
</comment>
<protein>
    <submittedName>
        <fullName evidence="1">Uncharacterized protein</fullName>
    </submittedName>
</protein>
<accession>A0ABT0AKB8</accession>
<dbReference type="RefSeq" id="WP_162542435.1">
    <property type="nucleotide sequence ID" value="NZ_CP017195.1"/>
</dbReference>
<evidence type="ECO:0000313" key="1">
    <source>
        <dbReference type="EMBL" id="MCJ1976970.1"/>
    </source>
</evidence>
<gene>
    <name evidence="1" type="ORF">GYN19_03225</name>
</gene>
<organism evidence="1 2">
    <name type="scientific">Pseudolactococcus paracarnosus</name>
    <dbReference type="NCBI Taxonomy" id="2749962"/>
    <lineage>
        <taxon>Bacteria</taxon>
        <taxon>Bacillati</taxon>
        <taxon>Bacillota</taxon>
        <taxon>Bacilli</taxon>
        <taxon>Lactobacillales</taxon>
        <taxon>Streptococcaceae</taxon>
        <taxon>Pseudolactococcus</taxon>
    </lineage>
</organism>
<reference evidence="1 2" key="1">
    <citation type="journal article" date="2022" name="Microbiol. Res.">
        <title>Comparative genome analysis, predicted lifestyle and antimicrobial strategies of Lactococcus carnosus and Lactococcus paracarnosus isolated from meat.</title>
        <authorList>
            <person name="Werum V."/>
            <person name="Ehrmann M."/>
            <person name="Vogel R."/>
            <person name="Hilgarth M."/>
        </authorList>
    </citation>
    <scope>NUCLEOTIDE SEQUENCE [LARGE SCALE GENOMIC DNA]</scope>
    <source>
        <strain evidence="1 2">TMW21897</strain>
    </source>
</reference>
<sequence length="49" mass="5868">MERLELDRRYQEIVNQLCIASDECIRYLVSYSNDLAEHGVRLPHIMFKV</sequence>
<proteinExistence type="predicted"/>
<dbReference type="Proteomes" id="UP001522462">
    <property type="component" value="Unassembled WGS sequence"/>
</dbReference>
<evidence type="ECO:0000313" key="2">
    <source>
        <dbReference type="Proteomes" id="UP001522462"/>
    </source>
</evidence>